<accession>A0A4S3J5P2</accession>
<protein>
    <recommendedName>
        <fullName evidence="2">HNH nuclease domain-containing protein</fullName>
    </recommendedName>
</protein>
<reference evidence="3 4" key="1">
    <citation type="submission" date="2019-03" db="EMBL/GenBank/DDBJ databases">
        <title>The genome sequence of a newly discovered highly antifungal drug resistant Aspergillus species, Aspergillus tanneri NIH 1004.</title>
        <authorList>
            <person name="Mounaud S."/>
            <person name="Singh I."/>
            <person name="Joardar V."/>
            <person name="Pakala S."/>
            <person name="Pakala S."/>
            <person name="Venepally P."/>
            <person name="Hoover J."/>
            <person name="Nierman W."/>
            <person name="Chung J."/>
            <person name="Losada L."/>
        </authorList>
    </citation>
    <scope>NUCLEOTIDE SEQUENCE [LARGE SCALE GENOMIC DNA]</scope>
    <source>
        <strain evidence="3 4">NIH1004</strain>
    </source>
</reference>
<feature type="compositionally biased region" description="Low complexity" evidence="1">
    <location>
        <begin position="143"/>
        <end position="173"/>
    </location>
</feature>
<dbReference type="Proteomes" id="UP000308092">
    <property type="component" value="Unassembled WGS sequence"/>
</dbReference>
<dbReference type="InterPro" id="IPR003615">
    <property type="entry name" value="HNH_nuc"/>
</dbReference>
<evidence type="ECO:0000256" key="1">
    <source>
        <dbReference type="SAM" id="MobiDB-lite"/>
    </source>
</evidence>
<organism evidence="3 4">
    <name type="scientific">Aspergillus tanneri</name>
    <dbReference type="NCBI Taxonomy" id="1220188"/>
    <lineage>
        <taxon>Eukaryota</taxon>
        <taxon>Fungi</taxon>
        <taxon>Dikarya</taxon>
        <taxon>Ascomycota</taxon>
        <taxon>Pezizomycotina</taxon>
        <taxon>Eurotiomycetes</taxon>
        <taxon>Eurotiomycetidae</taxon>
        <taxon>Eurotiales</taxon>
        <taxon>Aspergillaceae</taxon>
        <taxon>Aspergillus</taxon>
        <taxon>Aspergillus subgen. Circumdati</taxon>
    </lineage>
</organism>
<comment type="caution">
    <text evidence="3">The sequence shown here is derived from an EMBL/GenBank/DDBJ whole genome shotgun (WGS) entry which is preliminary data.</text>
</comment>
<evidence type="ECO:0000259" key="2">
    <source>
        <dbReference type="Pfam" id="PF13391"/>
    </source>
</evidence>
<feature type="domain" description="HNH nuclease" evidence="2">
    <location>
        <begin position="197"/>
        <end position="235"/>
    </location>
</feature>
<evidence type="ECO:0000313" key="4">
    <source>
        <dbReference type="Proteomes" id="UP000308092"/>
    </source>
</evidence>
<dbReference type="VEuPathDB" id="FungiDB:EYZ11_010292"/>
<dbReference type="Pfam" id="PF13391">
    <property type="entry name" value="HNH_2"/>
    <property type="match status" value="1"/>
</dbReference>
<evidence type="ECO:0000313" key="3">
    <source>
        <dbReference type="EMBL" id="THC90246.1"/>
    </source>
</evidence>
<name>A0A4S3J5P2_9EURO</name>
<feature type="region of interest" description="Disordered" evidence="1">
    <location>
        <begin position="98"/>
        <end position="179"/>
    </location>
</feature>
<feature type="compositionally biased region" description="Polar residues" evidence="1">
    <location>
        <begin position="98"/>
        <end position="114"/>
    </location>
</feature>
<gene>
    <name evidence="3" type="ORF">EYZ11_010292</name>
</gene>
<dbReference type="EMBL" id="SOSA01000542">
    <property type="protein sequence ID" value="THC90246.1"/>
    <property type="molecule type" value="Genomic_DNA"/>
</dbReference>
<feature type="compositionally biased region" description="Low complexity" evidence="1">
    <location>
        <begin position="122"/>
        <end position="132"/>
    </location>
</feature>
<dbReference type="AlphaFoldDB" id="A0A4S3J5P2"/>
<sequence>MSDTFVLSGIIEGGPDAEFGDENRKKLLNELAELSTRYSDAPSTTWAFLWVCHIDKLQDIINELKRGDPSSPKYMTIRSFFSPFLWENVVSKWLSKSTTSLPSSYNTTPLTGSEQKGCKRNQGGSPFQSSSPSERRCPAAPIAAVSPTVTPTGTPAVAPSTPRTPRTPGTPGSQSKRNRKLAEKLWSLLALFWPEEEVNEWLNALQEETGTESITNILTMREDVHSAFDKALFALKPVSVSTDADKPEGQDGFKFFHHRTNKPINSGDYIVLKTDNPTVYPLPSLPLLKMQWHLNRIAAMCAGAEPKDPSDDDDSDDDMAVYDLHERSFGLGEDSQYLSATVH</sequence>
<keyword evidence="4" id="KW-1185">Reference proteome</keyword>
<proteinExistence type="predicted"/>